<reference evidence="2" key="1">
    <citation type="submission" date="2013-03" db="EMBL/GenBank/DDBJ databases">
        <title>The Genome Sequence of Anopheles minimus MINIMUS1.</title>
        <authorList>
            <consortium name="The Broad Institute Genomics Platform"/>
            <person name="Neafsey D.E."/>
            <person name="Walton C."/>
            <person name="Walker B."/>
            <person name="Young S.K."/>
            <person name="Zeng Q."/>
            <person name="Gargeya S."/>
            <person name="Fitzgerald M."/>
            <person name="Haas B."/>
            <person name="Abouelleil A."/>
            <person name="Allen A.W."/>
            <person name="Alvarado L."/>
            <person name="Arachchi H.M."/>
            <person name="Berlin A.M."/>
            <person name="Chapman S.B."/>
            <person name="Gainer-Dewar J."/>
            <person name="Goldberg J."/>
            <person name="Griggs A."/>
            <person name="Gujja S."/>
            <person name="Hansen M."/>
            <person name="Howarth C."/>
            <person name="Imamovic A."/>
            <person name="Ireland A."/>
            <person name="Larimer J."/>
            <person name="McCowan C."/>
            <person name="Murphy C."/>
            <person name="Pearson M."/>
            <person name="Poon T.W."/>
            <person name="Priest M."/>
            <person name="Roberts A."/>
            <person name="Saif S."/>
            <person name="Shea T."/>
            <person name="Sisk P."/>
            <person name="Sykes S."/>
            <person name="Wortman J."/>
            <person name="Nusbaum C."/>
            <person name="Birren B."/>
        </authorList>
    </citation>
    <scope>NUCLEOTIDE SEQUENCE [LARGE SCALE GENOMIC DNA]</scope>
    <source>
        <strain evidence="2">MINIMUS1</strain>
    </source>
</reference>
<organism evidence="1 2">
    <name type="scientific">Anopheles minimus</name>
    <dbReference type="NCBI Taxonomy" id="112268"/>
    <lineage>
        <taxon>Eukaryota</taxon>
        <taxon>Metazoa</taxon>
        <taxon>Ecdysozoa</taxon>
        <taxon>Arthropoda</taxon>
        <taxon>Hexapoda</taxon>
        <taxon>Insecta</taxon>
        <taxon>Pterygota</taxon>
        <taxon>Neoptera</taxon>
        <taxon>Endopterygota</taxon>
        <taxon>Diptera</taxon>
        <taxon>Nematocera</taxon>
        <taxon>Culicoidea</taxon>
        <taxon>Culicidae</taxon>
        <taxon>Anophelinae</taxon>
        <taxon>Anopheles</taxon>
    </lineage>
</organism>
<sequence length="73" mass="8164">MYGLFLRVHCPLVRTPKATDRPTGSTEAARQNGVIKLEKRYASNQGGNTLMEDFSIRESATTRHDEATLNEVL</sequence>
<dbReference type="AlphaFoldDB" id="A0A182W096"/>
<name>A0A182W096_9DIPT</name>
<keyword evidence="2" id="KW-1185">Reference proteome</keyword>
<dbReference type="Proteomes" id="UP000075920">
    <property type="component" value="Unassembled WGS sequence"/>
</dbReference>
<dbReference type="EnsemblMetazoa" id="AMIN003753-RA">
    <property type="protein sequence ID" value="AMIN003753-PA"/>
    <property type="gene ID" value="AMIN003753"/>
</dbReference>
<evidence type="ECO:0000313" key="2">
    <source>
        <dbReference type="Proteomes" id="UP000075920"/>
    </source>
</evidence>
<accession>A0A182W096</accession>
<protein>
    <submittedName>
        <fullName evidence="1">Uncharacterized protein</fullName>
    </submittedName>
</protein>
<proteinExistence type="predicted"/>
<dbReference type="VEuPathDB" id="VectorBase:AMIN003753"/>
<evidence type="ECO:0000313" key="1">
    <source>
        <dbReference type="EnsemblMetazoa" id="AMIN003753-PA"/>
    </source>
</evidence>
<reference evidence="1" key="2">
    <citation type="submission" date="2020-05" db="UniProtKB">
        <authorList>
            <consortium name="EnsemblMetazoa"/>
        </authorList>
    </citation>
    <scope>IDENTIFICATION</scope>
    <source>
        <strain evidence="1">MINIMUS1</strain>
    </source>
</reference>